<keyword evidence="3" id="KW-1185">Reference proteome</keyword>
<dbReference type="RefSeq" id="WP_259962246.1">
    <property type="nucleotide sequence ID" value="NZ_JAOAMV010000005.1"/>
</dbReference>
<reference evidence="2" key="1">
    <citation type="submission" date="2022-09" db="EMBL/GenBank/DDBJ databases">
        <title>The genome sequence of Tsuneonella sp. YG55.</title>
        <authorList>
            <person name="Liu Y."/>
        </authorList>
    </citation>
    <scope>NUCLEOTIDE SEQUENCE</scope>
    <source>
        <strain evidence="2">YG55</strain>
    </source>
</reference>
<dbReference type="Proteomes" id="UP001142648">
    <property type="component" value="Unassembled WGS sequence"/>
</dbReference>
<gene>
    <name evidence="2" type="ORF">N0B51_10250</name>
</gene>
<dbReference type="AlphaFoldDB" id="A0A9X2W353"/>
<accession>A0A9X2W353</accession>
<feature type="transmembrane region" description="Helical" evidence="1">
    <location>
        <begin position="12"/>
        <end position="29"/>
    </location>
</feature>
<evidence type="ECO:0000313" key="2">
    <source>
        <dbReference type="EMBL" id="MCT2559359.1"/>
    </source>
</evidence>
<evidence type="ECO:0000313" key="3">
    <source>
        <dbReference type="Proteomes" id="UP001142648"/>
    </source>
</evidence>
<name>A0A9X2W353_9SPHN</name>
<keyword evidence="1" id="KW-0472">Membrane</keyword>
<protein>
    <submittedName>
        <fullName evidence="2">Uncharacterized protein</fullName>
    </submittedName>
</protein>
<organism evidence="2 3">
    <name type="scientific">Tsuneonella litorea</name>
    <dbReference type="NCBI Taxonomy" id="2976475"/>
    <lineage>
        <taxon>Bacteria</taxon>
        <taxon>Pseudomonadati</taxon>
        <taxon>Pseudomonadota</taxon>
        <taxon>Alphaproteobacteria</taxon>
        <taxon>Sphingomonadales</taxon>
        <taxon>Erythrobacteraceae</taxon>
        <taxon>Tsuneonella</taxon>
    </lineage>
</organism>
<keyword evidence="1" id="KW-1133">Transmembrane helix</keyword>
<sequence>MKPHLPDSGQLAIVLLVLIAIVPVGYWLLQIVRELIDRLL</sequence>
<evidence type="ECO:0000256" key="1">
    <source>
        <dbReference type="SAM" id="Phobius"/>
    </source>
</evidence>
<proteinExistence type="predicted"/>
<dbReference type="EMBL" id="JAOAMV010000005">
    <property type="protein sequence ID" value="MCT2559359.1"/>
    <property type="molecule type" value="Genomic_DNA"/>
</dbReference>
<comment type="caution">
    <text evidence="2">The sequence shown here is derived from an EMBL/GenBank/DDBJ whole genome shotgun (WGS) entry which is preliminary data.</text>
</comment>
<keyword evidence="1" id="KW-0812">Transmembrane</keyword>